<organism evidence="2 3">
    <name type="scientific">Nonomuraea rosea</name>
    <dbReference type="NCBI Taxonomy" id="638574"/>
    <lineage>
        <taxon>Bacteria</taxon>
        <taxon>Bacillati</taxon>
        <taxon>Actinomycetota</taxon>
        <taxon>Actinomycetes</taxon>
        <taxon>Streptosporangiales</taxon>
        <taxon>Streptosporangiaceae</taxon>
        <taxon>Nonomuraea</taxon>
    </lineage>
</organism>
<evidence type="ECO:0000256" key="1">
    <source>
        <dbReference type="SAM" id="MobiDB-lite"/>
    </source>
</evidence>
<gene>
    <name evidence="2" type="ORF">GCM10022419_057150</name>
</gene>
<evidence type="ECO:0000313" key="2">
    <source>
        <dbReference type="EMBL" id="GAA3568908.1"/>
    </source>
</evidence>
<dbReference type="Proteomes" id="UP001500630">
    <property type="component" value="Unassembled WGS sequence"/>
</dbReference>
<reference evidence="3" key="1">
    <citation type="journal article" date="2019" name="Int. J. Syst. Evol. Microbiol.">
        <title>The Global Catalogue of Microorganisms (GCM) 10K type strain sequencing project: providing services to taxonomists for standard genome sequencing and annotation.</title>
        <authorList>
            <consortium name="The Broad Institute Genomics Platform"/>
            <consortium name="The Broad Institute Genome Sequencing Center for Infectious Disease"/>
            <person name="Wu L."/>
            <person name="Ma J."/>
        </authorList>
    </citation>
    <scope>NUCLEOTIDE SEQUENCE [LARGE SCALE GENOMIC DNA]</scope>
    <source>
        <strain evidence="3">JCM 17326</strain>
    </source>
</reference>
<comment type="caution">
    <text evidence="2">The sequence shown here is derived from an EMBL/GenBank/DDBJ whole genome shotgun (WGS) entry which is preliminary data.</text>
</comment>
<proteinExistence type="predicted"/>
<feature type="compositionally biased region" description="Basic residues" evidence="1">
    <location>
        <begin position="73"/>
        <end position="87"/>
    </location>
</feature>
<feature type="region of interest" description="Disordered" evidence="1">
    <location>
        <begin position="69"/>
        <end position="117"/>
    </location>
</feature>
<name>A0ABP6XN05_9ACTN</name>
<sequence>MDTGLARKGDSPLFDVHGGSFWITLGEASLSQFDLYRIAKMLPDHLKWLVSDLLRQVACDLLGGMEHATGGPRGHHFAREPHRRRHSGLAWREGRSEHRMRGSSHPTVPTTLPADLG</sequence>
<keyword evidence="3" id="KW-1185">Reference proteome</keyword>
<evidence type="ECO:0000313" key="3">
    <source>
        <dbReference type="Proteomes" id="UP001500630"/>
    </source>
</evidence>
<dbReference type="EMBL" id="BAABDQ010000013">
    <property type="protein sequence ID" value="GAA3568908.1"/>
    <property type="molecule type" value="Genomic_DNA"/>
</dbReference>
<protein>
    <submittedName>
        <fullName evidence="2">Uncharacterized protein</fullName>
    </submittedName>
</protein>
<accession>A0ABP6XN05</accession>